<dbReference type="InterPro" id="IPR053188">
    <property type="entry name" value="FkbM_Methyltransferase"/>
</dbReference>
<sequence length="243" mass="27175">MSAKKKLLGLANSLIAPTGVQLYRKGVDMESVLRQVAGWDHGINSVIDLGAAKGDWSRMALKLFPNARIVGVDPLDERRPYLDRLKASNPRFDYVQAVAGKDDGGTVELAVTPDLDGSTIHGSEGEMRTVPVHSVDAVVEMKGLEGPFFMKFDTHGFEKPILESAEKTLAQTKYIVMEAYNFRHSPDTLLFHEMIAFMEERGFRVSHLVDILNRPTDGALWQIDLFFARHDDPIFNSDSYRHG</sequence>
<gene>
    <name evidence="2" type="ORF">GCM10010923_23400</name>
</gene>
<keyword evidence="3" id="KW-1185">Reference proteome</keyword>
<dbReference type="PANTHER" id="PTHR36973:SF4">
    <property type="entry name" value="NODULATION PROTEIN"/>
    <property type="match status" value="1"/>
</dbReference>
<evidence type="ECO:0000313" key="3">
    <source>
        <dbReference type="Proteomes" id="UP000603317"/>
    </source>
</evidence>
<dbReference type="NCBIfam" id="TIGR01444">
    <property type="entry name" value="fkbM_fam"/>
    <property type="match status" value="1"/>
</dbReference>
<dbReference type="InterPro" id="IPR029063">
    <property type="entry name" value="SAM-dependent_MTases_sf"/>
</dbReference>
<dbReference type="Proteomes" id="UP000603317">
    <property type="component" value="Unassembled WGS sequence"/>
</dbReference>
<proteinExistence type="predicted"/>
<evidence type="ECO:0000259" key="1">
    <source>
        <dbReference type="Pfam" id="PF05050"/>
    </source>
</evidence>
<feature type="domain" description="Methyltransferase FkbM" evidence="1">
    <location>
        <begin position="48"/>
        <end position="205"/>
    </location>
</feature>
<name>A0ABQ1FH84_9SPHN</name>
<dbReference type="PANTHER" id="PTHR36973">
    <property type="entry name" value="SLL1456 PROTEIN-RELATED"/>
    <property type="match status" value="1"/>
</dbReference>
<dbReference type="Gene3D" id="3.40.50.150">
    <property type="entry name" value="Vaccinia Virus protein VP39"/>
    <property type="match status" value="1"/>
</dbReference>
<comment type="caution">
    <text evidence="2">The sequence shown here is derived from an EMBL/GenBank/DDBJ whole genome shotgun (WGS) entry which is preliminary data.</text>
</comment>
<accession>A0ABQ1FH84</accession>
<dbReference type="RefSeq" id="WP_188642862.1">
    <property type="nucleotide sequence ID" value="NZ_BMID01000001.1"/>
</dbReference>
<dbReference type="EMBL" id="BMID01000001">
    <property type="protein sequence ID" value="GGA12004.1"/>
    <property type="molecule type" value="Genomic_DNA"/>
</dbReference>
<dbReference type="Pfam" id="PF05050">
    <property type="entry name" value="Methyltransf_21"/>
    <property type="match status" value="1"/>
</dbReference>
<organism evidence="2 3">
    <name type="scientific">Blastomonas marina</name>
    <dbReference type="NCBI Taxonomy" id="1867408"/>
    <lineage>
        <taxon>Bacteria</taxon>
        <taxon>Pseudomonadati</taxon>
        <taxon>Pseudomonadota</taxon>
        <taxon>Alphaproteobacteria</taxon>
        <taxon>Sphingomonadales</taxon>
        <taxon>Sphingomonadaceae</taxon>
        <taxon>Blastomonas</taxon>
    </lineage>
</organism>
<reference evidence="3" key="1">
    <citation type="journal article" date="2019" name="Int. J. Syst. Evol. Microbiol.">
        <title>The Global Catalogue of Microorganisms (GCM) 10K type strain sequencing project: providing services to taxonomists for standard genome sequencing and annotation.</title>
        <authorList>
            <consortium name="The Broad Institute Genomics Platform"/>
            <consortium name="The Broad Institute Genome Sequencing Center for Infectious Disease"/>
            <person name="Wu L."/>
            <person name="Ma J."/>
        </authorList>
    </citation>
    <scope>NUCLEOTIDE SEQUENCE [LARGE SCALE GENOMIC DNA]</scope>
    <source>
        <strain evidence="3">CGMCC 1.15297</strain>
    </source>
</reference>
<evidence type="ECO:0000313" key="2">
    <source>
        <dbReference type="EMBL" id="GGA12004.1"/>
    </source>
</evidence>
<dbReference type="InterPro" id="IPR006342">
    <property type="entry name" value="FkbM_mtfrase"/>
</dbReference>
<dbReference type="SUPFAM" id="SSF53335">
    <property type="entry name" value="S-adenosyl-L-methionine-dependent methyltransferases"/>
    <property type="match status" value="1"/>
</dbReference>
<protein>
    <recommendedName>
        <fullName evidence="1">Methyltransferase FkbM domain-containing protein</fullName>
    </recommendedName>
</protein>